<dbReference type="Gene3D" id="3.20.20.410">
    <property type="entry name" value="Protein of unknown function UPF0759"/>
    <property type="match status" value="1"/>
</dbReference>
<dbReference type="InterPro" id="IPR036520">
    <property type="entry name" value="UPF0759_sf"/>
</dbReference>
<protein>
    <submittedName>
        <fullName evidence="1">DUF72 domain-containing protein</fullName>
    </submittedName>
</protein>
<dbReference type="OrthoDB" id="9780310at2"/>
<sequence length="234" mass="27400">MVVGTSGWQYADWRGVLYPPGLPQKRWLEHYGEEFGTVENNGAFYRLPRRETFEEWHDRTPDDFVMAVKASRYLTHVRRLRDPKEPVGRLMGVAEGLGDKLGPILIQLPPTLRYEEDALDDCLKCFPKGVELAVEPRHESWWNDDVRRILERRSAALVWSDRLGRLQGPLWRTTTWTYVRFHEGTSKKHPPEYGDRAMKTWLERLPEDGYVYFNNDPTGAAVRNARRFLQLATK</sequence>
<dbReference type="Pfam" id="PF01904">
    <property type="entry name" value="DUF72"/>
    <property type="match status" value="1"/>
</dbReference>
<accession>A0A4U3MHL5</accession>
<reference evidence="1 2" key="1">
    <citation type="submission" date="2019-04" db="EMBL/GenBank/DDBJ databases">
        <title>Herbidospora sp. NEAU-GS14.nov., a novel actinomycete isolated from soil.</title>
        <authorList>
            <person name="Han L."/>
        </authorList>
    </citation>
    <scope>NUCLEOTIDE SEQUENCE [LARGE SCALE GENOMIC DNA]</scope>
    <source>
        <strain evidence="1 2">NEAU-GS14</strain>
    </source>
</reference>
<evidence type="ECO:0000313" key="2">
    <source>
        <dbReference type="Proteomes" id="UP000308705"/>
    </source>
</evidence>
<dbReference type="PANTHER" id="PTHR30348">
    <property type="entry name" value="UNCHARACTERIZED PROTEIN YECE"/>
    <property type="match status" value="1"/>
</dbReference>
<dbReference type="AlphaFoldDB" id="A0A4U3MHL5"/>
<dbReference type="SUPFAM" id="SSF117396">
    <property type="entry name" value="TM1631-like"/>
    <property type="match status" value="1"/>
</dbReference>
<dbReference type="InterPro" id="IPR002763">
    <property type="entry name" value="DUF72"/>
</dbReference>
<dbReference type="Proteomes" id="UP000308705">
    <property type="component" value="Unassembled WGS sequence"/>
</dbReference>
<dbReference type="EMBL" id="SZQA01000009">
    <property type="protein sequence ID" value="TKK88751.1"/>
    <property type="molecule type" value="Genomic_DNA"/>
</dbReference>
<keyword evidence="2" id="KW-1185">Reference proteome</keyword>
<comment type="caution">
    <text evidence="1">The sequence shown here is derived from an EMBL/GenBank/DDBJ whole genome shotgun (WGS) entry which is preliminary data.</text>
</comment>
<organism evidence="1 2">
    <name type="scientific">Herbidospora galbida</name>
    <dbReference type="NCBI Taxonomy" id="2575442"/>
    <lineage>
        <taxon>Bacteria</taxon>
        <taxon>Bacillati</taxon>
        <taxon>Actinomycetota</taxon>
        <taxon>Actinomycetes</taxon>
        <taxon>Streptosporangiales</taxon>
        <taxon>Streptosporangiaceae</taxon>
        <taxon>Herbidospora</taxon>
    </lineage>
</organism>
<gene>
    <name evidence="1" type="ORF">FDA94_11705</name>
</gene>
<proteinExistence type="predicted"/>
<evidence type="ECO:0000313" key="1">
    <source>
        <dbReference type="EMBL" id="TKK88751.1"/>
    </source>
</evidence>
<name>A0A4U3MHL5_9ACTN</name>
<dbReference type="PANTHER" id="PTHR30348:SF4">
    <property type="entry name" value="DUF72 DOMAIN-CONTAINING PROTEIN"/>
    <property type="match status" value="1"/>
</dbReference>